<feature type="domain" description="EF-hand" evidence="5">
    <location>
        <begin position="161"/>
        <end position="196"/>
    </location>
</feature>
<accession>A0A0M0K809</accession>
<gene>
    <name evidence="6" type="ORF">Ctob_012238</name>
</gene>
<dbReference type="InterPro" id="IPR011992">
    <property type="entry name" value="EF-hand-dom_pair"/>
</dbReference>
<comment type="caution">
    <text evidence="6">The sequence shown here is derived from an EMBL/GenBank/DDBJ whole genome shotgun (WGS) entry which is preliminary data.</text>
</comment>
<dbReference type="GO" id="GO:0016460">
    <property type="term" value="C:myosin II complex"/>
    <property type="evidence" value="ECO:0007669"/>
    <property type="project" value="TreeGrafter"/>
</dbReference>
<evidence type="ECO:0000256" key="4">
    <source>
        <dbReference type="SAM" id="MobiDB-lite"/>
    </source>
</evidence>
<feature type="domain" description="EF-hand" evidence="5">
    <location>
        <begin position="124"/>
        <end position="159"/>
    </location>
</feature>
<dbReference type="Proteomes" id="UP000037460">
    <property type="component" value="Unassembled WGS sequence"/>
</dbReference>
<name>A0A0M0K809_9EUKA</name>
<reference evidence="7" key="1">
    <citation type="journal article" date="2015" name="PLoS Genet.">
        <title>Genome Sequence and Transcriptome Analyses of Chrysochromulina tobin: Metabolic Tools for Enhanced Algal Fitness in the Prominent Order Prymnesiales (Haptophyceae).</title>
        <authorList>
            <person name="Hovde B.T."/>
            <person name="Deodato C.R."/>
            <person name="Hunsperger H.M."/>
            <person name="Ryken S.A."/>
            <person name="Yost W."/>
            <person name="Jha R.K."/>
            <person name="Patterson J."/>
            <person name="Monnat R.J. Jr."/>
            <person name="Barlow S.B."/>
            <person name="Starkenburg S.R."/>
            <person name="Cattolico R.A."/>
        </authorList>
    </citation>
    <scope>NUCLEOTIDE SEQUENCE</scope>
    <source>
        <strain evidence="7">CCMP291</strain>
    </source>
</reference>
<evidence type="ECO:0000256" key="3">
    <source>
        <dbReference type="SAM" id="Coils"/>
    </source>
</evidence>
<organism evidence="6 7">
    <name type="scientific">Chrysochromulina tobinii</name>
    <dbReference type="NCBI Taxonomy" id="1460289"/>
    <lineage>
        <taxon>Eukaryota</taxon>
        <taxon>Haptista</taxon>
        <taxon>Haptophyta</taxon>
        <taxon>Prymnesiophyceae</taxon>
        <taxon>Prymnesiales</taxon>
        <taxon>Chrysochromulinaceae</taxon>
        <taxon>Chrysochromulina</taxon>
    </lineage>
</organism>
<keyword evidence="7" id="KW-1185">Reference proteome</keyword>
<feature type="compositionally biased region" description="Basic and acidic residues" evidence="4">
    <location>
        <begin position="381"/>
        <end position="405"/>
    </location>
</feature>
<feature type="region of interest" description="Disordered" evidence="4">
    <location>
        <begin position="381"/>
        <end position="406"/>
    </location>
</feature>
<dbReference type="FunFam" id="1.10.238.10:FF:000003">
    <property type="entry name" value="Calmodulin A"/>
    <property type="match status" value="1"/>
</dbReference>
<evidence type="ECO:0000313" key="6">
    <source>
        <dbReference type="EMBL" id="KOO34752.1"/>
    </source>
</evidence>
<dbReference type="PANTHER" id="PTHR23048:SF0">
    <property type="entry name" value="CALMODULIN LIKE 3"/>
    <property type="match status" value="1"/>
</dbReference>
<dbReference type="OrthoDB" id="429467at2759"/>
<keyword evidence="2" id="KW-0106">Calcium</keyword>
<dbReference type="InterPro" id="IPR002048">
    <property type="entry name" value="EF_hand_dom"/>
</dbReference>
<dbReference type="InterPro" id="IPR050230">
    <property type="entry name" value="CALM/Myosin/TropC-like"/>
</dbReference>
<feature type="domain" description="EF-hand" evidence="5">
    <location>
        <begin position="3"/>
        <end position="38"/>
    </location>
</feature>
<dbReference type="PANTHER" id="PTHR23048">
    <property type="entry name" value="MYOSIN LIGHT CHAIN 1, 3"/>
    <property type="match status" value="1"/>
</dbReference>
<evidence type="ECO:0000259" key="5">
    <source>
        <dbReference type="PROSITE" id="PS50222"/>
    </source>
</evidence>
<evidence type="ECO:0000256" key="1">
    <source>
        <dbReference type="ARBA" id="ARBA00022737"/>
    </source>
</evidence>
<dbReference type="CDD" id="cd00051">
    <property type="entry name" value="EFh"/>
    <property type="match status" value="2"/>
</dbReference>
<dbReference type="EMBL" id="JWZX01001107">
    <property type="protein sequence ID" value="KOO34752.1"/>
    <property type="molecule type" value="Genomic_DNA"/>
</dbReference>
<dbReference type="Gene3D" id="1.10.238.10">
    <property type="entry name" value="EF-hand"/>
    <property type="match status" value="2"/>
</dbReference>
<dbReference type="PROSITE" id="PS00018">
    <property type="entry name" value="EF_HAND_1"/>
    <property type="match status" value="4"/>
</dbReference>
<feature type="domain" description="EF-hand" evidence="5">
    <location>
        <begin position="41"/>
        <end position="76"/>
    </location>
</feature>
<evidence type="ECO:0000256" key="2">
    <source>
        <dbReference type="ARBA" id="ARBA00022837"/>
    </source>
</evidence>
<evidence type="ECO:0000313" key="7">
    <source>
        <dbReference type="Proteomes" id="UP000037460"/>
    </source>
</evidence>
<dbReference type="AlphaFoldDB" id="A0A0M0K809"/>
<proteinExistence type="predicted"/>
<dbReference type="GO" id="GO:0005509">
    <property type="term" value="F:calcium ion binding"/>
    <property type="evidence" value="ECO:0007669"/>
    <property type="project" value="InterPro"/>
</dbReference>
<keyword evidence="1" id="KW-0677">Repeat</keyword>
<protein>
    <submittedName>
        <fullName evidence="6">Calmodulin</fullName>
    </submittedName>
</protein>
<keyword evidence="3" id="KW-0175">Coiled coil</keyword>
<feature type="coiled-coil region" evidence="3">
    <location>
        <begin position="190"/>
        <end position="241"/>
    </location>
</feature>
<dbReference type="PROSITE" id="PS50222">
    <property type="entry name" value="EF_HAND_2"/>
    <property type="match status" value="4"/>
</dbReference>
<dbReference type="InterPro" id="IPR018247">
    <property type="entry name" value="EF_Hand_1_Ca_BS"/>
</dbReference>
<dbReference type="Pfam" id="PF13499">
    <property type="entry name" value="EF-hand_7"/>
    <property type="match status" value="2"/>
</dbReference>
<dbReference type="SMART" id="SM00054">
    <property type="entry name" value="EFh"/>
    <property type="match status" value="4"/>
</dbReference>
<dbReference type="SUPFAM" id="SSF47473">
    <property type="entry name" value="EF-hand"/>
    <property type="match status" value="1"/>
</dbReference>
<sequence length="460" mass="50274">MPTKTERIQRAFEIFDTDGNGSLSIAELKAVLTRPGGGHALTDKEVAAIIAEFDANGDGELQIDEFALMWGPLSSAELEALVEEETRALGELEARLAAGGLDTFERRLGAALLEEATVKQALAGKRSALLELVRSWDRNGDGMINKVELRQVVRNKLKVHATNDEIDDLFDIFDADHSNALDLDELGLCLRALQEAASAARAELAEISSLIDEARARLGQLRDAVALMKRLEQEQARHLDKGRPSSNVPLRIRAGRHLTKLNLKIPFVVKGFPNQAPEGFAGREAFAAGIRALRMAGGALEDAELDKWFDAALLECIDAGVSIPNGGVKLQLVLSDAVAEAAKFAQEAEEKADATELVKLRRTARDQQQAIRAARAEQQARRAEREAAMRAAAEAKQKAEEEARQAKIRSFKRRKSVKEGHDASFAARVASRREVRGDLADPFSRTPFLDALKAASKPLW</sequence>